<reference evidence="1 2" key="1">
    <citation type="submission" date="2016-04" db="EMBL/GenBank/DDBJ databases">
        <title>Deep-sea bacteria in the southern Pacific.</title>
        <authorList>
            <person name="Tang K."/>
        </authorList>
    </citation>
    <scope>NUCLEOTIDE SEQUENCE [LARGE SCALE GENOMIC DNA]</scope>
    <source>
        <strain evidence="1 2">JLT2014</strain>
    </source>
</reference>
<organism evidence="1 2">
    <name type="scientific">Salipiger abyssi</name>
    <dbReference type="NCBI Taxonomy" id="1250539"/>
    <lineage>
        <taxon>Bacteria</taxon>
        <taxon>Pseudomonadati</taxon>
        <taxon>Pseudomonadota</taxon>
        <taxon>Alphaproteobacteria</taxon>
        <taxon>Rhodobacterales</taxon>
        <taxon>Roseobacteraceae</taxon>
        <taxon>Salipiger</taxon>
    </lineage>
</organism>
<protein>
    <recommendedName>
        <fullName evidence="3">GpW protein</fullName>
    </recommendedName>
</protein>
<dbReference type="EMBL" id="CP015093">
    <property type="protein sequence ID" value="APZ52173.1"/>
    <property type="molecule type" value="Genomic_DNA"/>
</dbReference>
<dbReference type="STRING" id="1250539.Ga0080574_TMP1839"/>
<dbReference type="NCBIfam" id="NF047331">
    <property type="entry name" value="phage_HTJ"/>
    <property type="match status" value="1"/>
</dbReference>
<dbReference type="OrthoDB" id="8457063at2"/>
<dbReference type="RefSeq" id="WP_076697689.1">
    <property type="nucleotide sequence ID" value="NZ_CP015093.1"/>
</dbReference>
<evidence type="ECO:0000313" key="2">
    <source>
        <dbReference type="Proteomes" id="UP000187059"/>
    </source>
</evidence>
<dbReference type="AlphaFoldDB" id="A0A1P8URZ2"/>
<dbReference type="Proteomes" id="UP000187059">
    <property type="component" value="Chromosome"/>
</dbReference>
<evidence type="ECO:0000313" key="1">
    <source>
        <dbReference type="EMBL" id="APZ52173.1"/>
    </source>
</evidence>
<sequence>MAIPATELETLRDELVRSRAQGLRVVMYEGHRTEYATDAEMAAAIADLDRRIAAAGSARPRTIAFTSSKGL</sequence>
<keyword evidence="2" id="KW-1185">Reference proteome</keyword>
<gene>
    <name evidence="1" type="ORF">Ga0080574_TMP1839</name>
</gene>
<evidence type="ECO:0008006" key="3">
    <source>
        <dbReference type="Google" id="ProtNLM"/>
    </source>
</evidence>
<name>A0A1P8URZ2_9RHOB</name>
<dbReference type="KEGG" id="paby:Ga0080574_TMP1839"/>
<proteinExistence type="predicted"/>
<accession>A0A1P8URZ2</accession>